<comment type="caution">
    <text evidence="4">The sequence shown here is derived from an EMBL/GenBank/DDBJ whole genome shotgun (WGS) entry which is preliminary data.</text>
</comment>
<dbReference type="Gene3D" id="1.10.10.10">
    <property type="entry name" value="Winged helix-like DNA-binding domain superfamily/Winged helix DNA-binding domain"/>
    <property type="match status" value="1"/>
</dbReference>
<dbReference type="Pfam" id="PF25872">
    <property type="entry name" value="HTH_77"/>
    <property type="match status" value="1"/>
</dbReference>
<evidence type="ECO:0000256" key="2">
    <source>
        <dbReference type="PROSITE-ProRule" id="PRU01091"/>
    </source>
</evidence>
<dbReference type="EMBL" id="JAVDRL010000010">
    <property type="protein sequence ID" value="MDR6532832.1"/>
    <property type="molecule type" value="Genomic_DNA"/>
</dbReference>
<reference evidence="4 5" key="1">
    <citation type="submission" date="2023-07" db="EMBL/GenBank/DDBJ databases">
        <title>Sorghum-associated microbial communities from plants grown in Nebraska, USA.</title>
        <authorList>
            <person name="Schachtman D."/>
        </authorList>
    </citation>
    <scope>NUCLEOTIDE SEQUENCE [LARGE SCALE GENOMIC DNA]</scope>
    <source>
        <strain evidence="4 5">DS2154</strain>
    </source>
</reference>
<protein>
    <submittedName>
        <fullName evidence="4">ATPase/DNA-binding winged helix-turn-helix (WHTH) protein</fullName>
    </submittedName>
</protein>
<organism evidence="4 5">
    <name type="scientific">Caulobacter rhizosphaerae</name>
    <dbReference type="NCBI Taxonomy" id="2010972"/>
    <lineage>
        <taxon>Bacteria</taxon>
        <taxon>Pseudomonadati</taxon>
        <taxon>Pseudomonadota</taxon>
        <taxon>Alphaproteobacteria</taxon>
        <taxon>Caulobacterales</taxon>
        <taxon>Caulobacteraceae</taxon>
        <taxon>Caulobacter</taxon>
    </lineage>
</organism>
<feature type="DNA-binding region" description="OmpR/PhoB-type" evidence="2">
    <location>
        <begin position="20"/>
        <end position="118"/>
    </location>
</feature>
<dbReference type="SUPFAM" id="SSF52540">
    <property type="entry name" value="P-loop containing nucleoside triphosphate hydrolases"/>
    <property type="match status" value="1"/>
</dbReference>
<evidence type="ECO:0000313" key="5">
    <source>
        <dbReference type="Proteomes" id="UP001262754"/>
    </source>
</evidence>
<evidence type="ECO:0000313" key="4">
    <source>
        <dbReference type="EMBL" id="MDR6532832.1"/>
    </source>
</evidence>
<dbReference type="InterPro" id="IPR016032">
    <property type="entry name" value="Sig_transdc_resp-reg_C-effctor"/>
</dbReference>
<sequence length="974" mass="106986">MRLNTMKGSVLERAFSDVEVGRLAFGPFELAPHRRLLMRNGAPVEIGGRALDLLIALVEQPGRVMSKRELFDRVWPGRTVEDTSLRFHVTSLRKLLGDGAGDERYIATQVGVGYAFVGTVREVAAVAPAPPRSVVPELSLRAAGALPVRTRLIGRESDVERILDGLAHPRLFTVVGPGGMGKTTLAVEVGYRLASEHGRHVRFVDLAALADGALIPWALAGALGIPVQTEDPMAVLLGHVRTQDIVLILDNCEHLIDAVCGVAERIRETAPQISVLATSREPLRARDEHVHWLGALPFPSDAIGLSLQEILAFPAVQLFVERASAANSALAVDVEDARAIAQMCERLDGMALAIELAAVRVAAHGLVTTSAMLGERFALSWAGRRTALPRQQTLQATLDWSYELLNPSERRTLERLSVFRGPFSLRAALTVVSDDELDEAQVVAAFEELTSKCLVAPDRTHCPEAYRLLETTRAYGKAKLDERGEVELDAVRRRHARFFRDRMAELGETPEEIFAGAATMSGQIGNIRDALDWSFGGRGDLAVATSLVAVSVPLFAYLSLFVEGRTWCERAVRSLDDQFRDTAVEMELQAALGLTLMFTRGNAPEAGVALRRAFDIATALGDRWNQLRLLGRLHIFHERIGEFEQALAWAEQAVDIAESVGHPEATGLAASLAGVSHHLFGDQARARRELETSLQKSAPSERSRTLYYGFDHRNRSGIALSRVLWLQGLPDQARRLAVQTEVEAIALDHPVTRCIALIWGHSIYVWTGDEAQAKASLDTFAQIAEVNGFVPYIAVALGQRGVRSIQTGLVREGVSWIQESLARLHAARYELLTTAFEHALAHGLLLDGQPDEALRTVDATLARCRGNGEAFALPELLRLRARIVQQYGADQLAEAERLLDEALDISRKQGARAWELRSAHDLAELWLAQGKTRQARTLLGSLREAFVEGWDTADLRELEHLWTRAQEAEISARP</sequence>
<dbReference type="InterPro" id="IPR058852">
    <property type="entry name" value="HTH_77"/>
</dbReference>
<dbReference type="SMART" id="SM00862">
    <property type="entry name" value="Trans_reg_C"/>
    <property type="match status" value="1"/>
</dbReference>
<dbReference type="InterPro" id="IPR027417">
    <property type="entry name" value="P-loop_NTPase"/>
</dbReference>
<evidence type="ECO:0000259" key="3">
    <source>
        <dbReference type="PROSITE" id="PS51755"/>
    </source>
</evidence>
<name>A0ABU1N339_9CAUL</name>
<dbReference type="Gene3D" id="3.40.50.300">
    <property type="entry name" value="P-loop containing nucleotide triphosphate hydrolases"/>
    <property type="match status" value="1"/>
</dbReference>
<dbReference type="PANTHER" id="PTHR47691:SF3">
    <property type="entry name" value="HTH-TYPE TRANSCRIPTIONAL REGULATOR RV0890C-RELATED"/>
    <property type="match status" value="1"/>
</dbReference>
<feature type="domain" description="OmpR/PhoB-type" evidence="3">
    <location>
        <begin position="20"/>
        <end position="118"/>
    </location>
</feature>
<dbReference type="Proteomes" id="UP001262754">
    <property type="component" value="Unassembled WGS sequence"/>
</dbReference>
<evidence type="ECO:0000256" key="1">
    <source>
        <dbReference type="ARBA" id="ARBA00023125"/>
    </source>
</evidence>
<keyword evidence="5" id="KW-1185">Reference proteome</keyword>
<dbReference type="PANTHER" id="PTHR47691">
    <property type="entry name" value="REGULATOR-RELATED"/>
    <property type="match status" value="1"/>
</dbReference>
<dbReference type="Gene3D" id="1.25.40.10">
    <property type="entry name" value="Tetratricopeptide repeat domain"/>
    <property type="match status" value="1"/>
</dbReference>
<proteinExistence type="predicted"/>
<dbReference type="InterPro" id="IPR011990">
    <property type="entry name" value="TPR-like_helical_dom_sf"/>
</dbReference>
<dbReference type="PROSITE" id="PS51755">
    <property type="entry name" value="OMPR_PHOB"/>
    <property type="match status" value="1"/>
</dbReference>
<dbReference type="InterPro" id="IPR003593">
    <property type="entry name" value="AAA+_ATPase"/>
</dbReference>
<dbReference type="InterPro" id="IPR001867">
    <property type="entry name" value="OmpR/PhoB-type_DNA-bd"/>
</dbReference>
<dbReference type="CDD" id="cd00383">
    <property type="entry name" value="trans_reg_C"/>
    <property type="match status" value="1"/>
</dbReference>
<gene>
    <name evidence="4" type="ORF">J2800_003592</name>
</gene>
<dbReference type="InterPro" id="IPR036388">
    <property type="entry name" value="WH-like_DNA-bd_sf"/>
</dbReference>
<dbReference type="SUPFAM" id="SSF48452">
    <property type="entry name" value="TPR-like"/>
    <property type="match status" value="2"/>
</dbReference>
<dbReference type="Pfam" id="PF00486">
    <property type="entry name" value="Trans_reg_C"/>
    <property type="match status" value="1"/>
</dbReference>
<dbReference type="SUPFAM" id="SSF46894">
    <property type="entry name" value="C-terminal effector domain of the bipartite response regulators"/>
    <property type="match status" value="1"/>
</dbReference>
<accession>A0ABU1N339</accession>
<dbReference type="RefSeq" id="WP_310033486.1">
    <property type="nucleotide sequence ID" value="NZ_JAVDRL010000010.1"/>
</dbReference>
<keyword evidence="1 2" id="KW-0238">DNA-binding</keyword>
<dbReference type="SMART" id="SM00382">
    <property type="entry name" value="AAA"/>
    <property type="match status" value="1"/>
</dbReference>